<dbReference type="EMBL" id="JAGSPB010000001">
    <property type="protein sequence ID" value="MBV7265695.1"/>
    <property type="molecule type" value="Genomic_DNA"/>
</dbReference>
<dbReference type="RefSeq" id="WP_218316120.1">
    <property type="nucleotide sequence ID" value="NZ_JAGSPB010000001.1"/>
</dbReference>
<name>A0ABS6SL42_9SPHN</name>
<proteinExistence type="predicted"/>
<organism evidence="2 3">
    <name type="scientific">Erythrobacter ani</name>
    <dbReference type="NCBI Taxonomy" id="2827235"/>
    <lineage>
        <taxon>Bacteria</taxon>
        <taxon>Pseudomonadati</taxon>
        <taxon>Pseudomonadota</taxon>
        <taxon>Alphaproteobacteria</taxon>
        <taxon>Sphingomonadales</taxon>
        <taxon>Erythrobacteraceae</taxon>
        <taxon>Erythrobacter/Porphyrobacter group</taxon>
        <taxon>Erythrobacter</taxon>
    </lineage>
</organism>
<accession>A0ABS6SL42</accession>
<gene>
    <name evidence="2" type="ORF">KCG45_05850</name>
</gene>
<comment type="caution">
    <text evidence="2">The sequence shown here is derived from an EMBL/GenBank/DDBJ whole genome shotgun (WGS) entry which is preliminary data.</text>
</comment>
<dbReference type="InterPro" id="IPR002878">
    <property type="entry name" value="ChsH2_C"/>
</dbReference>
<evidence type="ECO:0000313" key="3">
    <source>
        <dbReference type="Proteomes" id="UP000699975"/>
    </source>
</evidence>
<feature type="domain" description="ChsH2 C-terminal OB-fold" evidence="1">
    <location>
        <begin position="46"/>
        <end position="117"/>
    </location>
</feature>
<dbReference type="Proteomes" id="UP000699975">
    <property type="component" value="Unassembled WGS sequence"/>
</dbReference>
<reference evidence="2 3" key="1">
    <citation type="submission" date="2021-04" db="EMBL/GenBank/DDBJ databases">
        <authorList>
            <person name="Pira H."/>
            <person name="Risdian C."/>
            <person name="Wink J."/>
        </authorList>
    </citation>
    <scope>NUCLEOTIDE SEQUENCE [LARGE SCALE GENOMIC DNA]</scope>
    <source>
        <strain evidence="2 3">WH131</strain>
    </source>
</reference>
<sequence length="141" mass="15642">MGKKIDPHLWSDDAEPHLMGGKLPSGEIVFPMPQGDAAKDVEPYKLSRHGRLWSWTSQGFLPKEPYEGPGSGPGEGPPDFQPFLLGYVELPGEVIVESRIVDARLEDLELNMPVEFCVVPFNATHDTFAFRPLNQAREKAA</sequence>
<protein>
    <submittedName>
        <fullName evidence="2">OB-fold domain-containing protein</fullName>
    </submittedName>
</protein>
<evidence type="ECO:0000259" key="1">
    <source>
        <dbReference type="Pfam" id="PF01796"/>
    </source>
</evidence>
<evidence type="ECO:0000313" key="2">
    <source>
        <dbReference type="EMBL" id="MBV7265695.1"/>
    </source>
</evidence>
<dbReference type="Pfam" id="PF01796">
    <property type="entry name" value="OB_ChsH2_C"/>
    <property type="match status" value="1"/>
</dbReference>
<keyword evidence="3" id="KW-1185">Reference proteome</keyword>